<dbReference type="GO" id="GO:0004175">
    <property type="term" value="F:endopeptidase activity"/>
    <property type="evidence" value="ECO:0007669"/>
    <property type="project" value="UniProtKB-ARBA"/>
</dbReference>
<sequence length="217" mass="24167">MMNGKIDRVTHALTCVSVWIGWFALSFSLLLFPGYVGIYRSGMATPLLYIVFWLPFTLLAWKHYQKSFGLMPLGRITLQDMLIPGLALLGLTAIFQFFGQPEPWMGSLLQSSTFTQILLVITICVLAPISEEIIFRGFLLNAGIGFGRRGRLLAVVITSLLFALVHTQYLYPATFVSLFIFSAILCEVRIRTGSLLMPMVLHSANNIASVAWVLTLS</sequence>
<reference evidence="3 4" key="1">
    <citation type="submission" date="2018-06" db="EMBL/GenBank/DDBJ databases">
        <authorList>
            <consortium name="Pathogen Informatics"/>
            <person name="Doyle S."/>
        </authorList>
    </citation>
    <scope>NUCLEOTIDE SEQUENCE [LARGE SCALE GENOMIC DNA]</scope>
    <source>
        <strain evidence="3 4">NCTC8580</strain>
    </source>
</reference>
<evidence type="ECO:0000313" key="3">
    <source>
        <dbReference type="EMBL" id="SUP81002.1"/>
    </source>
</evidence>
<dbReference type="InterPro" id="IPR003675">
    <property type="entry name" value="Rce1/LyrA-like_dom"/>
</dbReference>
<dbReference type="PANTHER" id="PTHR43592:SF15">
    <property type="entry name" value="CAAX AMINO TERMINAL PROTEASE FAMILY PROTEIN"/>
    <property type="match status" value="1"/>
</dbReference>
<feature type="transmembrane region" description="Helical" evidence="1">
    <location>
        <begin position="12"/>
        <end position="32"/>
    </location>
</feature>
<keyword evidence="1" id="KW-1133">Transmembrane helix</keyword>
<accession>A0A380Q628</accession>
<keyword evidence="1" id="KW-0472">Membrane</keyword>
<feature type="transmembrane region" description="Helical" evidence="1">
    <location>
        <begin position="38"/>
        <end position="61"/>
    </location>
</feature>
<feature type="transmembrane region" description="Helical" evidence="1">
    <location>
        <begin position="81"/>
        <end position="99"/>
    </location>
</feature>
<evidence type="ECO:0000259" key="2">
    <source>
        <dbReference type="Pfam" id="PF02517"/>
    </source>
</evidence>
<dbReference type="EMBL" id="UHJC01000001">
    <property type="protein sequence ID" value="SUP81002.1"/>
    <property type="molecule type" value="Genomic_DNA"/>
</dbReference>
<dbReference type="GO" id="GO:0080120">
    <property type="term" value="P:CAAX-box protein maturation"/>
    <property type="evidence" value="ECO:0007669"/>
    <property type="project" value="UniProtKB-ARBA"/>
</dbReference>
<organism evidence="3 4">
    <name type="scientific">Yersinia pseudotuberculosis</name>
    <dbReference type="NCBI Taxonomy" id="633"/>
    <lineage>
        <taxon>Bacteria</taxon>
        <taxon>Pseudomonadati</taxon>
        <taxon>Pseudomonadota</taxon>
        <taxon>Gammaproteobacteria</taxon>
        <taxon>Enterobacterales</taxon>
        <taxon>Yersiniaceae</taxon>
        <taxon>Yersinia</taxon>
    </lineage>
</organism>
<keyword evidence="1" id="KW-0812">Transmembrane</keyword>
<gene>
    <name evidence="3" type="ORF">NCTC8580_01077</name>
</gene>
<proteinExistence type="predicted"/>
<dbReference type="PANTHER" id="PTHR43592">
    <property type="entry name" value="CAAX AMINO TERMINAL PROTEASE"/>
    <property type="match status" value="1"/>
</dbReference>
<evidence type="ECO:0000256" key="1">
    <source>
        <dbReference type="SAM" id="Phobius"/>
    </source>
</evidence>
<name>A0A380Q628_YERPU</name>
<feature type="transmembrane region" description="Helical" evidence="1">
    <location>
        <begin position="111"/>
        <end position="129"/>
    </location>
</feature>
<dbReference type="Proteomes" id="UP000255087">
    <property type="component" value="Unassembled WGS sequence"/>
</dbReference>
<dbReference type="Pfam" id="PF02517">
    <property type="entry name" value="Rce1-like"/>
    <property type="match status" value="1"/>
</dbReference>
<feature type="domain" description="CAAX prenyl protease 2/Lysostaphin resistance protein A-like" evidence="2">
    <location>
        <begin position="115"/>
        <end position="207"/>
    </location>
</feature>
<evidence type="ECO:0000313" key="4">
    <source>
        <dbReference type="Proteomes" id="UP000255087"/>
    </source>
</evidence>
<feature type="transmembrane region" description="Helical" evidence="1">
    <location>
        <begin position="150"/>
        <end position="167"/>
    </location>
</feature>
<dbReference type="AlphaFoldDB" id="A0A380Q628"/>
<protein>
    <submittedName>
        <fullName evidence="3">Membrane protein</fullName>
    </submittedName>
</protein>